<dbReference type="GO" id="GO:0008834">
    <property type="term" value="F:ditrans,polycis-undecaprenyl-diphosphate synthase [(2E,6E)-farnesyl-diphosphate specific] activity"/>
    <property type="evidence" value="ECO:0007669"/>
    <property type="project" value="TreeGrafter"/>
</dbReference>
<dbReference type="PANTHER" id="PTHR10291">
    <property type="entry name" value="DEHYDRODOLICHYL DIPHOSPHATE SYNTHASE FAMILY MEMBER"/>
    <property type="match status" value="1"/>
</dbReference>
<reference evidence="2" key="1">
    <citation type="journal article" date="2014" name="Front. Microbiol.">
        <title>High frequency of phylogenetically diverse reductive dehalogenase-homologous genes in deep subseafloor sedimentary metagenomes.</title>
        <authorList>
            <person name="Kawai M."/>
            <person name="Futagami T."/>
            <person name="Toyoda A."/>
            <person name="Takaki Y."/>
            <person name="Nishi S."/>
            <person name="Hori S."/>
            <person name="Arai W."/>
            <person name="Tsubouchi T."/>
            <person name="Morono Y."/>
            <person name="Uchiyama I."/>
            <person name="Ito T."/>
            <person name="Fujiyama A."/>
            <person name="Inagaki F."/>
            <person name="Takami H."/>
        </authorList>
    </citation>
    <scope>NUCLEOTIDE SEQUENCE</scope>
    <source>
        <strain evidence="2">Expedition CK06-06</strain>
    </source>
</reference>
<dbReference type="EMBL" id="BARU01014491">
    <property type="protein sequence ID" value="GAH33450.1"/>
    <property type="molecule type" value="Genomic_DNA"/>
</dbReference>
<evidence type="ECO:0000256" key="1">
    <source>
        <dbReference type="ARBA" id="ARBA00022679"/>
    </source>
</evidence>
<dbReference type="Gene3D" id="3.40.1180.10">
    <property type="entry name" value="Decaprenyl diphosphate synthase-like"/>
    <property type="match status" value="1"/>
</dbReference>
<protein>
    <recommendedName>
        <fullName evidence="3">Di-trans,poly-cis-decaprenylcistransferase</fullName>
    </recommendedName>
</protein>
<comment type="caution">
    <text evidence="2">The sequence shown here is derived from an EMBL/GenBank/DDBJ whole genome shotgun (WGS) entry which is preliminary data.</text>
</comment>
<dbReference type="PANTHER" id="PTHR10291:SF0">
    <property type="entry name" value="DEHYDRODOLICHYL DIPHOSPHATE SYNTHASE 2"/>
    <property type="match status" value="1"/>
</dbReference>
<accession>X1FLT0</accession>
<keyword evidence="1" id="KW-0808">Transferase</keyword>
<dbReference type="InterPro" id="IPR036424">
    <property type="entry name" value="UPP_synth-like_sf"/>
</dbReference>
<proteinExistence type="predicted"/>
<feature type="non-terminal residue" evidence="2">
    <location>
        <position position="152"/>
    </location>
</feature>
<dbReference type="CDD" id="cd00475">
    <property type="entry name" value="Cis_IPPS"/>
    <property type="match status" value="1"/>
</dbReference>
<dbReference type="InterPro" id="IPR001441">
    <property type="entry name" value="UPP_synth-like"/>
</dbReference>
<dbReference type="SUPFAM" id="SSF64005">
    <property type="entry name" value="Undecaprenyl diphosphate synthase"/>
    <property type="match status" value="1"/>
</dbReference>
<dbReference type="NCBIfam" id="TIGR00055">
    <property type="entry name" value="uppS"/>
    <property type="match status" value="1"/>
</dbReference>
<dbReference type="GO" id="GO:0016094">
    <property type="term" value="P:polyprenol biosynthetic process"/>
    <property type="evidence" value="ECO:0007669"/>
    <property type="project" value="TreeGrafter"/>
</dbReference>
<dbReference type="AlphaFoldDB" id="X1FLT0"/>
<dbReference type="Pfam" id="PF01255">
    <property type="entry name" value="Prenyltransf"/>
    <property type="match status" value="1"/>
</dbReference>
<organism evidence="2">
    <name type="scientific">marine sediment metagenome</name>
    <dbReference type="NCBI Taxonomy" id="412755"/>
    <lineage>
        <taxon>unclassified sequences</taxon>
        <taxon>metagenomes</taxon>
        <taxon>ecological metagenomes</taxon>
    </lineage>
</organism>
<dbReference type="GO" id="GO:0005829">
    <property type="term" value="C:cytosol"/>
    <property type="evidence" value="ECO:0007669"/>
    <property type="project" value="TreeGrafter"/>
</dbReference>
<evidence type="ECO:0000313" key="2">
    <source>
        <dbReference type="EMBL" id="GAH33450.1"/>
    </source>
</evidence>
<name>X1FLT0_9ZZZZ</name>
<dbReference type="GO" id="GO:0000287">
    <property type="term" value="F:magnesium ion binding"/>
    <property type="evidence" value="ECO:0007669"/>
    <property type="project" value="TreeGrafter"/>
</dbReference>
<sequence length="152" mass="17657">DKLPQHVAIIMDGNGRWAKRRGLTRIVGHQKGIKSIKDVVKTSRELGIKWLTLYAFSEENWKRPQYEIKALMNLLTRYLTTELKEMLNNGIRLLSIGQTEKLPPEVQRILWQTIEKTAHNKEMNLTLALSYGGRQEIVWAVKNMLKDMEKAT</sequence>
<feature type="non-terminal residue" evidence="2">
    <location>
        <position position="1"/>
    </location>
</feature>
<evidence type="ECO:0008006" key="3">
    <source>
        <dbReference type="Google" id="ProtNLM"/>
    </source>
</evidence>
<gene>
    <name evidence="2" type="ORF">S03H2_25541</name>
</gene>